<gene>
    <name evidence="2" type="ORF">CUS_7278</name>
</gene>
<comment type="caution">
    <text evidence="2">The sequence shown here is derived from an EMBL/GenBank/DDBJ whole genome shotgun (WGS) entry which is preliminary data.</text>
</comment>
<reference evidence="2 3" key="1">
    <citation type="submission" date="2011-02" db="EMBL/GenBank/DDBJ databases">
        <authorList>
            <person name="Nelson K.E."/>
            <person name="Sutton G."/>
            <person name="Torralba M."/>
            <person name="Durkin S."/>
            <person name="Harkins D."/>
            <person name="Montgomery R."/>
            <person name="Ziemer C."/>
            <person name="Klaassens E."/>
            <person name="Ocuiv P."/>
            <person name="Morrison M."/>
        </authorList>
    </citation>
    <scope>NUCLEOTIDE SEQUENCE [LARGE SCALE GENOMIC DNA]</scope>
    <source>
        <strain evidence="2 3">8</strain>
    </source>
</reference>
<sequence length="41" mass="4587">MAKPRHGGRLTVPARGKSVNFGNKIRGYPADTPQKRRFYGT</sequence>
<accession>E9S7Q3</accession>
<dbReference type="EMBL" id="ADKM02000018">
    <property type="protein sequence ID" value="EGC04522.1"/>
    <property type="molecule type" value="Genomic_DNA"/>
</dbReference>
<dbReference type="STRING" id="246199.CUS_7278"/>
<feature type="region of interest" description="Disordered" evidence="1">
    <location>
        <begin position="1"/>
        <end position="41"/>
    </location>
</feature>
<name>E9S7Q3_RUMAL</name>
<evidence type="ECO:0000256" key="1">
    <source>
        <dbReference type="SAM" id="MobiDB-lite"/>
    </source>
</evidence>
<proteinExistence type="predicted"/>
<evidence type="ECO:0000313" key="2">
    <source>
        <dbReference type="EMBL" id="EGC04522.1"/>
    </source>
</evidence>
<dbReference type="AlphaFoldDB" id="E9S7Q3"/>
<dbReference type="Proteomes" id="UP000004259">
    <property type="component" value="Unassembled WGS sequence"/>
</dbReference>
<keyword evidence="3" id="KW-1185">Reference proteome</keyword>
<protein>
    <submittedName>
        <fullName evidence="2">Uncharacterized protein</fullName>
    </submittedName>
</protein>
<organism evidence="2 3">
    <name type="scientific">Ruminococcus albus 8</name>
    <dbReference type="NCBI Taxonomy" id="246199"/>
    <lineage>
        <taxon>Bacteria</taxon>
        <taxon>Bacillati</taxon>
        <taxon>Bacillota</taxon>
        <taxon>Clostridia</taxon>
        <taxon>Eubacteriales</taxon>
        <taxon>Oscillospiraceae</taxon>
        <taxon>Ruminococcus</taxon>
    </lineage>
</organism>
<evidence type="ECO:0000313" key="3">
    <source>
        <dbReference type="Proteomes" id="UP000004259"/>
    </source>
</evidence>